<dbReference type="Proteomes" id="UP001627284">
    <property type="component" value="Unassembled WGS sequence"/>
</dbReference>
<comment type="caution">
    <text evidence="1">The sequence shown here is derived from an EMBL/GenBank/DDBJ whole genome shotgun (WGS) entry which is preliminary data.</text>
</comment>
<name>A0ABD2T923_9SOLN</name>
<accession>A0ABD2T923</accession>
<keyword evidence="2" id="KW-1185">Reference proteome</keyword>
<protein>
    <submittedName>
        <fullName evidence="1">Uncharacterized protein</fullName>
    </submittedName>
</protein>
<dbReference type="EMBL" id="JBJKTR010000012">
    <property type="protein sequence ID" value="KAL3352256.1"/>
    <property type="molecule type" value="Genomic_DNA"/>
</dbReference>
<proteinExistence type="predicted"/>
<sequence length="104" mass="12017">MKEENYGRVIFAASSNLKRKHHNYIRGSIEKERGQGLKKSTIFTSQGMQTIYKNFAVEKCTQEVEAIFFRCFGISLDKDLALHFLPNFCSSFTEHTSFEDTLSH</sequence>
<evidence type="ECO:0000313" key="1">
    <source>
        <dbReference type="EMBL" id="KAL3352256.1"/>
    </source>
</evidence>
<organism evidence="1 2">
    <name type="scientific">Solanum stoloniferum</name>
    <dbReference type="NCBI Taxonomy" id="62892"/>
    <lineage>
        <taxon>Eukaryota</taxon>
        <taxon>Viridiplantae</taxon>
        <taxon>Streptophyta</taxon>
        <taxon>Embryophyta</taxon>
        <taxon>Tracheophyta</taxon>
        <taxon>Spermatophyta</taxon>
        <taxon>Magnoliopsida</taxon>
        <taxon>eudicotyledons</taxon>
        <taxon>Gunneridae</taxon>
        <taxon>Pentapetalae</taxon>
        <taxon>asterids</taxon>
        <taxon>lamiids</taxon>
        <taxon>Solanales</taxon>
        <taxon>Solanaceae</taxon>
        <taxon>Solanoideae</taxon>
        <taxon>Solaneae</taxon>
        <taxon>Solanum</taxon>
    </lineage>
</organism>
<reference evidence="1 2" key="1">
    <citation type="submission" date="2024-05" db="EMBL/GenBank/DDBJ databases">
        <title>De novo assembly of an allotetraploid wild potato.</title>
        <authorList>
            <person name="Hosaka A.J."/>
        </authorList>
    </citation>
    <scope>NUCLEOTIDE SEQUENCE [LARGE SCALE GENOMIC DNA]</scope>
    <source>
        <tissue evidence="1">Young leaves</tissue>
    </source>
</reference>
<evidence type="ECO:0000313" key="2">
    <source>
        <dbReference type="Proteomes" id="UP001627284"/>
    </source>
</evidence>
<dbReference type="AlphaFoldDB" id="A0ABD2T923"/>
<gene>
    <name evidence="1" type="ORF">AABB24_020352</name>
</gene>